<reference evidence="1 2" key="1">
    <citation type="submission" date="2015-06" db="EMBL/GenBank/DDBJ databases">
        <title>Talaromyces atroroseus IBT 11181 draft genome.</title>
        <authorList>
            <person name="Rasmussen K.B."/>
            <person name="Rasmussen S."/>
            <person name="Petersen B."/>
            <person name="Sicheritz-Ponten T."/>
            <person name="Mortensen U.H."/>
            <person name="Thrane U."/>
        </authorList>
    </citation>
    <scope>NUCLEOTIDE SEQUENCE [LARGE SCALE GENOMIC DNA]</scope>
    <source>
        <strain evidence="1 2">IBT 11181</strain>
    </source>
</reference>
<keyword evidence="2" id="KW-1185">Reference proteome</keyword>
<accession>A0A225AF67</accession>
<dbReference type="InterPro" id="IPR010828">
    <property type="entry name" value="Atf2/Sli1-like"/>
</dbReference>
<dbReference type="Proteomes" id="UP000214365">
    <property type="component" value="Unassembled WGS sequence"/>
</dbReference>
<evidence type="ECO:0008006" key="3">
    <source>
        <dbReference type="Google" id="ProtNLM"/>
    </source>
</evidence>
<dbReference type="GeneID" id="31004580"/>
<dbReference type="EMBL" id="LFMY01000006">
    <property type="protein sequence ID" value="OKL59952.1"/>
    <property type="molecule type" value="Genomic_DNA"/>
</dbReference>
<dbReference type="AlphaFoldDB" id="A0A225AF67"/>
<dbReference type="Pfam" id="PF07247">
    <property type="entry name" value="AATase"/>
    <property type="match status" value="1"/>
</dbReference>
<dbReference type="GO" id="GO:0008080">
    <property type="term" value="F:N-acetyltransferase activity"/>
    <property type="evidence" value="ECO:0007669"/>
    <property type="project" value="TreeGrafter"/>
</dbReference>
<dbReference type="OrthoDB" id="2150604at2759"/>
<name>A0A225AF67_TALAT</name>
<evidence type="ECO:0000313" key="2">
    <source>
        <dbReference type="Proteomes" id="UP000214365"/>
    </source>
</evidence>
<sequence length="497" mass="55192">MSFVSQQSGSVVRANFHDEICNRTISREDLGFYTSVIVGAVYEFTKAEIDIGCAEFFFGAIKKCVEEHPALGVVVKDKHTDKPYYERVPQVNFKDHVSIIGKEATFYADLGGDDSARIEAALPSILDKPWGELPPWRIAVLPLRQTSEDLSRRSRCFIAFAFSHALGDGNIGTAFHRTFLNAILNPATPVNSTWVMTPDKELPIPFDTPQRLPISWKFLLAPLLAVLLPKSIANFFGLRATVSEVNSETWTGSKMFFDQSTFHSRPRLVEIDAAQVERALRLSRKHDARLTSLMHQLIIRALSKAIPGHEFTNFVSGTAVDMRRAIGLSKDEMGLFVNAYHGLHARPSNFALPLSEETWAQACLMTEKLAECAVSLQDQAVGLLRYVPSIRKWTAAKIGQERDCSYEVSNLGVFDVMTPLGECSERESNCKITKMVFSRPVDAVGAPLAFTMMSLKNGSLVITITWQQGALGVPIESESPLVDAICESLRQDFEQLA</sequence>
<dbReference type="STRING" id="1441469.A0A225AF67"/>
<organism evidence="1 2">
    <name type="scientific">Talaromyces atroroseus</name>
    <dbReference type="NCBI Taxonomy" id="1441469"/>
    <lineage>
        <taxon>Eukaryota</taxon>
        <taxon>Fungi</taxon>
        <taxon>Dikarya</taxon>
        <taxon>Ascomycota</taxon>
        <taxon>Pezizomycotina</taxon>
        <taxon>Eurotiomycetes</taxon>
        <taxon>Eurotiomycetidae</taxon>
        <taxon>Eurotiales</taxon>
        <taxon>Trichocomaceae</taxon>
        <taxon>Talaromyces</taxon>
        <taxon>Talaromyces sect. Trachyspermi</taxon>
    </lineage>
</organism>
<dbReference type="InterPro" id="IPR052058">
    <property type="entry name" value="Alcohol_O-acetyltransferase"/>
</dbReference>
<dbReference type="PANTHER" id="PTHR28037">
    <property type="entry name" value="ALCOHOL O-ACETYLTRANSFERASE 1-RELATED"/>
    <property type="match status" value="1"/>
</dbReference>
<dbReference type="PANTHER" id="PTHR28037:SF1">
    <property type="entry name" value="ALCOHOL O-ACETYLTRANSFERASE 1-RELATED"/>
    <property type="match status" value="1"/>
</dbReference>
<evidence type="ECO:0000313" key="1">
    <source>
        <dbReference type="EMBL" id="OKL59952.1"/>
    </source>
</evidence>
<dbReference type="RefSeq" id="XP_020120073.1">
    <property type="nucleotide sequence ID" value="XM_020267136.1"/>
</dbReference>
<comment type="caution">
    <text evidence="1">The sequence shown here is derived from an EMBL/GenBank/DDBJ whole genome shotgun (WGS) entry which is preliminary data.</text>
</comment>
<protein>
    <recommendedName>
        <fullName evidence="3">Alcohol acetyltransferase</fullName>
    </recommendedName>
</protein>
<gene>
    <name evidence="1" type="ORF">UA08_04825</name>
</gene>
<proteinExistence type="predicted"/>